<name>A0A9W8L2L3_9FUNG</name>
<evidence type="ECO:0000256" key="7">
    <source>
        <dbReference type="RuleBase" id="RU368100"/>
    </source>
</evidence>
<comment type="similarity">
    <text evidence="2 7">Belongs to the SRP14 family.</text>
</comment>
<dbReference type="GO" id="GO:0005786">
    <property type="term" value="C:signal recognition particle, endoplasmic reticulum targeting"/>
    <property type="evidence" value="ECO:0007669"/>
    <property type="project" value="UniProtKB-UniRule"/>
</dbReference>
<dbReference type="GO" id="GO:0008312">
    <property type="term" value="F:7S RNA binding"/>
    <property type="evidence" value="ECO:0007669"/>
    <property type="project" value="UniProtKB-UniRule"/>
</dbReference>
<comment type="function">
    <text evidence="7">Component of the signal recognition particle (SRP) complex, a ribonucleoprotein complex that mediates the cotranslational targeting of secretory and membrane proteins to the endoplasmic reticulum (ER).</text>
</comment>
<evidence type="ECO:0000256" key="6">
    <source>
        <dbReference type="ARBA" id="ARBA00023274"/>
    </source>
</evidence>
<dbReference type="SUPFAM" id="SSF54762">
    <property type="entry name" value="Signal recognition particle alu RNA binding heterodimer, SRP9/14"/>
    <property type="match status" value="1"/>
</dbReference>
<gene>
    <name evidence="9" type="ORF">IWW39_004508</name>
</gene>
<evidence type="ECO:0000256" key="2">
    <source>
        <dbReference type="ARBA" id="ARBA00010349"/>
    </source>
</evidence>
<comment type="caution">
    <text evidence="9">The sequence shown here is derived from an EMBL/GenBank/DDBJ whole genome shotgun (WGS) entry which is preliminary data.</text>
</comment>
<sequence length="153" mass="17065">MLLGNDEFLKALPELFSATKEVGSVSLTTKRYDYQGRAEGAKTKRKLVSDEDEAMRLLVDNLSLDETEYATLVRAVTEKRKISTLVAPVDLDEFLARYHGLLVNGVDSIKKKERLRRKKATIKRQAALKAKAKLAKQQKQQAKAAQTATASSK</sequence>
<dbReference type="Proteomes" id="UP001151516">
    <property type="component" value="Unassembled WGS sequence"/>
</dbReference>
<evidence type="ECO:0000313" key="10">
    <source>
        <dbReference type="Proteomes" id="UP001151516"/>
    </source>
</evidence>
<reference evidence="9" key="1">
    <citation type="submission" date="2022-07" db="EMBL/GenBank/DDBJ databases">
        <title>Phylogenomic reconstructions and comparative analyses of Kickxellomycotina fungi.</title>
        <authorList>
            <person name="Reynolds N.K."/>
            <person name="Stajich J.E."/>
            <person name="Barry K."/>
            <person name="Grigoriev I.V."/>
            <person name="Crous P."/>
            <person name="Smith M.E."/>
        </authorList>
    </citation>
    <scope>NUCLEOTIDE SEQUENCE</scope>
    <source>
        <strain evidence="9">CBS 109367</strain>
    </source>
</reference>
<dbReference type="GO" id="GO:0006614">
    <property type="term" value="P:SRP-dependent cotranslational protein targeting to membrane"/>
    <property type="evidence" value="ECO:0007669"/>
    <property type="project" value="UniProtKB-UniRule"/>
</dbReference>
<evidence type="ECO:0000256" key="8">
    <source>
        <dbReference type="SAM" id="MobiDB-lite"/>
    </source>
</evidence>
<dbReference type="InterPro" id="IPR003210">
    <property type="entry name" value="Signal_recog_particle_SRP14"/>
</dbReference>
<keyword evidence="4 7" id="KW-0694">RNA-binding</keyword>
<dbReference type="GO" id="GO:0030942">
    <property type="term" value="F:endoplasmic reticulum signal peptide binding"/>
    <property type="evidence" value="ECO:0007669"/>
    <property type="project" value="UniProtKB-UniRule"/>
</dbReference>
<evidence type="ECO:0000256" key="5">
    <source>
        <dbReference type="ARBA" id="ARBA00023135"/>
    </source>
</evidence>
<keyword evidence="5 7" id="KW-0733">Signal recognition particle</keyword>
<proteinExistence type="inferred from homology"/>
<keyword evidence="6 7" id="KW-0687">Ribonucleoprotein</keyword>
<evidence type="ECO:0000256" key="4">
    <source>
        <dbReference type="ARBA" id="ARBA00022884"/>
    </source>
</evidence>
<dbReference type="Gene3D" id="3.30.720.10">
    <property type="entry name" value="Signal recognition particle alu RNA binding heterodimer, srp9/1"/>
    <property type="match status" value="1"/>
</dbReference>
<feature type="region of interest" description="Disordered" evidence="8">
    <location>
        <begin position="133"/>
        <end position="153"/>
    </location>
</feature>
<protein>
    <recommendedName>
        <fullName evidence="7">Signal recognition particle subunit SRP14</fullName>
    </recommendedName>
    <alternativeName>
        <fullName evidence="7">Signal recognition particle 14 kDa protein</fullName>
    </alternativeName>
</protein>
<evidence type="ECO:0000256" key="3">
    <source>
        <dbReference type="ARBA" id="ARBA00022490"/>
    </source>
</evidence>
<comment type="subcellular location">
    <subcellularLocation>
        <location evidence="1 7">Cytoplasm</location>
    </subcellularLocation>
</comment>
<comment type="subunit">
    <text evidence="7">Component of a fungal signal recognition particle (SRP) complex that consists of a 7SL RNA molecule (scR1) and at least six protein subunits: SRP72, SRP68, SRP54, SEC65, SRP21 and SRP14.</text>
</comment>
<dbReference type="AlphaFoldDB" id="A0A9W8L2L3"/>
<dbReference type="OrthoDB" id="19209at2759"/>
<keyword evidence="3 7" id="KW-0963">Cytoplasm</keyword>
<dbReference type="InterPro" id="IPR009018">
    <property type="entry name" value="Signal_recog_particle_SRP9/14"/>
</dbReference>
<evidence type="ECO:0000313" key="9">
    <source>
        <dbReference type="EMBL" id="KAJ2685066.1"/>
    </source>
</evidence>
<organism evidence="9 10">
    <name type="scientific">Coemansia spiralis</name>
    <dbReference type="NCBI Taxonomy" id="417178"/>
    <lineage>
        <taxon>Eukaryota</taxon>
        <taxon>Fungi</taxon>
        <taxon>Fungi incertae sedis</taxon>
        <taxon>Zoopagomycota</taxon>
        <taxon>Kickxellomycotina</taxon>
        <taxon>Kickxellomycetes</taxon>
        <taxon>Kickxellales</taxon>
        <taxon>Kickxellaceae</taxon>
        <taxon>Coemansia</taxon>
    </lineage>
</organism>
<dbReference type="PANTHER" id="PTHR12013">
    <property type="entry name" value="SIGNAL RECOGNITION PARTICLE 14 KD PROTEIN"/>
    <property type="match status" value="1"/>
</dbReference>
<accession>A0A9W8L2L3</accession>
<keyword evidence="10" id="KW-1185">Reference proteome</keyword>
<evidence type="ECO:0000256" key="1">
    <source>
        <dbReference type="ARBA" id="ARBA00004496"/>
    </source>
</evidence>
<dbReference type="Pfam" id="PF02290">
    <property type="entry name" value="SRP14"/>
    <property type="match status" value="1"/>
</dbReference>
<feature type="compositionally biased region" description="Low complexity" evidence="8">
    <location>
        <begin position="137"/>
        <end position="153"/>
    </location>
</feature>
<dbReference type="EMBL" id="JANBTX010000172">
    <property type="protein sequence ID" value="KAJ2685066.1"/>
    <property type="molecule type" value="Genomic_DNA"/>
</dbReference>